<organism evidence="4 5">
    <name type="scientific">Digitaria exilis</name>
    <dbReference type="NCBI Taxonomy" id="1010633"/>
    <lineage>
        <taxon>Eukaryota</taxon>
        <taxon>Viridiplantae</taxon>
        <taxon>Streptophyta</taxon>
        <taxon>Embryophyta</taxon>
        <taxon>Tracheophyta</taxon>
        <taxon>Spermatophyta</taxon>
        <taxon>Magnoliopsida</taxon>
        <taxon>Liliopsida</taxon>
        <taxon>Poales</taxon>
        <taxon>Poaceae</taxon>
        <taxon>PACMAD clade</taxon>
        <taxon>Panicoideae</taxon>
        <taxon>Panicodae</taxon>
        <taxon>Paniceae</taxon>
        <taxon>Anthephorinae</taxon>
        <taxon>Digitaria</taxon>
    </lineage>
</organism>
<evidence type="ECO:0000256" key="2">
    <source>
        <dbReference type="SAM" id="SignalP"/>
    </source>
</evidence>
<dbReference type="AlphaFoldDB" id="A0A835FRZ4"/>
<dbReference type="GO" id="GO:0008270">
    <property type="term" value="F:zinc ion binding"/>
    <property type="evidence" value="ECO:0007669"/>
    <property type="project" value="InterPro"/>
</dbReference>
<evidence type="ECO:0000313" key="5">
    <source>
        <dbReference type="Proteomes" id="UP000636709"/>
    </source>
</evidence>
<reference evidence="4" key="1">
    <citation type="submission" date="2020-07" db="EMBL/GenBank/DDBJ databases">
        <title>Genome sequence and genetic diversity analysis of an under-domesticated orphan crop, white fonio (Digitaria exilis).</title>
        <authorList>
            <person name="Bennetzen J.L."/>
            <person name="Chen S."/>
            <person name="Ma X."/>
            <person name="Wang X."/>
            <person name="Yssel A.E.J."/>
            <person name="Chaluvadi S.R."/>
            <person name="Johnson M."/>
            <person name="Gangashetty P."/>
            <person name="Hamidou F."/>
            <person name="Sanogo M.D."/>
            <person name="Zwaenepoel A."/>
            <person name="Wallace J."/>
            <person name="Van De Peer Y."/>
            <person name="Van Deynze A."/>
        </authorList>
    </citation>
    <scope>NUCLEOTIDE SEQUENCE</scope>
    <source>
        <tissue evidence="4">Leaves</tissue>
    </source>
</reference>
<proteinExistence type="predicted"/>
<dbReference type="SMART" id="SM00343">
    <property type="entry name" value="ZnF_C2HC"/>
    <property type="match status" value="2"/>
</dbReference>
<feature type="compositionally biased region" description="Basic residues" evidence="1">
    <location>
        <begin position="804"/>
        <end position="814"/>
    </location>
</feature>
<protein>
    <recommendedName>
        <fullName evidence="3">CCHC-type domain-containing protein</fullName>
    </recommendedName>
</protein>
<feature type="region of interest" description="Disordered" evidence="1">
    <location>
        <begin position="413"/>
        <end position="435"/>
    </location>
</feature>
<feature type="compositionally biased region" description="Basic and acidic residues" evidence="1">
    <location>
        <begin position="824"/>
        <end position="835"/>
    </location>
</feature>
<feature type="region of interest" description="Disordered" evidence="1">
    <location>
        <begin position="1061"/>
        <end position="1085"/>
    </location>
</feature>
<dbReference type="PANTHER" id="PTHR33087:SF51">
    <property type="entry name" value="CCHC-TYPE DOMAIN-CONTAINING PROTEIN"/>
    <property type="match status" value="1"/>
</dbReference>
<evidence type="ECO:0000313" key="4">
    <source>
        <dbReference type="EMBL" id="KAF8769463.1"/>
    </source>
</evidence>
<dbReference type="EMBL" id="JACEFO010000440">
    <property type="protein sequence ID" value="KAF8769463.1"/>
    <property type="molecule type" value="Genomic_DNA"/>
</dbReference>
<gene>
    <name evidence="4" type="ORF">HU200_006494</name>
</gene>
<feature type="compositionally biased region" description="Basic and acidic residues" evidence="1">
    <location>
        <begin position="845"/>
        <end position="855"/>
    </location>
</feature>
<feature type="domain" description="CCHC-type" evidence="3">
    <location>
        <begin position="459"/>
        <end position="475"/>
    </location>
</feature>
<dbReference type="GO" id="GO:0003676">
    <property type="term" value="F:nucleic acid binding"/>
    <property type="evidence" value="ECO:0007669"/>
    <property type="project" value="InterPro"/>
</dbReference>
<dbReference type="InterPro" id="IPR053253">
    <property type="entry name" value="Sex_diff_modulator"/>
</dbReference>
<dbReference type="OrthoDB" id="690292at2759"/>
<evidence type="ECO:0000259" key="3">
    <source>
        <dbReference type="SMART" id="SM00343"/>
    </source>
</evidence>
<feature type="region of interest" description="Disordered" evidence="1">
    <location>
        <begin position="525"/>
        <end position="590"/>
    </location>
</feature>
<dbReference type="SUPFAM" id="SSF57756">
    <property type="entry name" value="Retrovirus zinc finger-like domains"/>
    <property type="match status" value="1"/>
</dbReference>
<feature type="compositionally biased region" description="Low complexity" evidence="1">
    <location>
        <begin position="1007"/>
        <end position="1018"/>
    </location>
</feature>
<name>A0A835FRZ4_9POAL</name>
<accession>A0A835FRZ4</accession>
<feature type="compositionally biased region" description="Basic residues" evidence="1">
    <location>
        <begin position="542"/>
        <end position="556"/>
    </location>
</feature>
<feature type="signal peptide" evidence="2">
    <location>
        <begin position="1"/>
        <end position="29"/>
    </location>
</feature>
<dbReference type="InterPro" id="IPR001878">
    <property type="entry name" value="Znf_CCHC"/>
</dbReference>
<feature type="region of interest" description="Disordered" evidence="1">
    <location>
        <begin position="786"/>
        <end position="882"/>
    </location>
</feature>
<feature type="domain" description="CCHC-type" evidence="3">
    <location>
        <begin position="478"/>
        <end position="494"/>
    </location>
</feature>
<dbReference type="InterPro" id="IPR036875">
    <property type="entry name" value="Znf_CCHC_sf"/>
</dbReference>
<feature type="compositionally biased region" description="Polar residues" evidence="1">
    <location>
        <begin position="1023"/>
        <end position="1033"/>
    </location>
</feature>
<sequence>MPGPLYMLRLLPSLAPLWCFGGPIPPVLPLHPPSKLEIGGYPRLAVLPRCSTTTTLPFPPSPSHPSLNTKSIQTFSDLTHRPQIYCQPSKIMEPNPDPKSRRPYTSPLAVAASAAYHDGDDQVLPEGQAWRGFTSIADLPLHLGVQAGRVVKRAHQTTPQTKLMWPTFAGSLFPRRKPNGHKAATRKVQSLPLAASAIDHPAPAPHPALPPRLYPSAPAHQPVRPPVASKCALGNPCGRLPPSPSICAACLWVGRHCFSPACWALCVWLQQHLAPTRHANPFDRAMDLVILPAAAAGQQQPASQCFALSGGAQSYLPPHQPHAGAYYGPGGHLPFLPSAEELSLPPCIARTQRWCHNSPPSGKSGGGASSFMEALLMGARPGAASQAAASVLLPASAASPVSRATSPHIVLVGGDRRPRRAPPTPDPDGWSKVMRHPRKVPRDGVFRSRRRVPVDLRGRCFNCFSTDHRAASCRSMTRCFRCRGLGHRTSGCTRQDGLRPAPPRRLHKVWRPKVDQAVKEAVKDATAAVSMAPGVARQGSAGRKRRRRSMRKRGARHDKQDDPSGDEAMYGPPSMSSGDDQPPAAGPRPRKILDRSAAISQREDGLTRALVVTVLSGSHESILACVAGRFDVDPASMTVQHFGMARFLLTLPSVDLAVRVFDDGRPFISTSPPLRLHVRRWSRLLDSRAASLSSPIEVDIHGIPAHAWELSTAELLLSDYCWIGAVHPEVAERRDVFKVMAWSSSPALIPPGLDLEIVEPPAHVEDHQPAKRTLVYSVTFSVAPAGQAEDTADPPPPPPAAAGGRRRRWRRRSRSPPDASATHDVPRASVHDRLGPRPVGGSHVAPRESGPEARDAPALVTPLPVAPPSPGSATSGADARPHAGAEAIKVGLFPQVATSTPAILGVDGPLEASAAAPEGDDPVCAGNLAPVHLGSSSEFSPAGFSTGPGQSAQCSFQPPQVVDESLQALEALVFVESSVAAAPSGPVVGGLKVYSRRKGRPRPSPPGTASSQPQAAANPPAPTGTSLPTAQESQVDDPAAVSRKTFIDNLTKRTEGLLVLPPPVCKRQSRAPPPTSAPRRSRRGAGLEAEFTGIPNLGARKTVIRSLEIAMEQEHADQKRCPLCDQEDETINHLLAGCVFARQFWHGILSLFGLQEITPLTGELDFFCWWEQASDRLPSALQQGFNTMEEAEFWMLAGAKGLSALVAIRLPG</sequence>
<keyword evidence="5" id="KW-1185">Reference proteome</keyword>
<feature type="region of interest" description="Disordered" evidence="1">
    <location>
        <begin position="986"/>
        <end position="1040"/>
    </location>
</feature>
<feature type="chain" id="PRO_5032414567" description="CCHC-type domain-containing protein" evidence="2">
    <location>
        <begin position="30"/>
        <end position="1212"/>
    </location>
</feature>
<dbReference type="PANTHER" id="PTHR33087">
    <property type="entry name" value="OS07G0539200 PROTEIN"/>
    <property type="match status" value="1"/>
</dbReference>
<dbReference type="Gene3D" id="4.10.60.10">
    <property type="entry name" value="Zinc finger, CCHC-type"/>
    <property type="match status" value="1"/>
</dbReference>
<comment type="caution">
    <text evidence="4">The sequence shown here is derived from an EMBL/GenBank/DDBJ whole genome shotgun (WGS) entry which is preliminary data.</text>
</comment>
<evidence type="ECO:0000256" key="1">
    <source>
        <dbReference type="SAM" id="MobiDB-lite"/>
    </source>
</evidence>
<keyword evidence="2" id="KW-0732">Signal</keyword>
<dbReference type="Proteomes" id="UP000636709">
    <property type="component" value="Unassembled WGS sequence"/>
</dbReference>